<sequence>METISDHDHMDTLRLKFGFLGKLVVDRVGRNGGLCLFWTDKVDISLLSYSRFHINVRVVSSRDRVWCFIGHYGNPDSSQRHHTWTLLKRMHENFSLRSVCGGDFNEILCLEEKMRGVQRHSSLMDDFREQ</sequence>
<accession>A0AAD9U706</accession>
<protein>
    <recommendedName>
        <fullName evidence="3">Endonuclease/exonuclease/phosphatase domain-containing protein</fullName>
    </recommendedName>
</protein>
<dbReference type="InterPro" id="IPR036691">
    <property type="entry name" value="Endo/exonu/phosph_ase_sf"/>
</dbReference>
<dbReference type="Gene3D" id="3.60.10.10">
    <property type="entry name" value="Endonuclease/exonuclease/phosphatase"/>
    <property type="match status" value="1"/>
</dbReference>
<comment type="caution">
    <text evidence="1">The sequence shown here is derived from an EMBL/GenBank/DDBJ whole genome shotgun (WGS) entry which is preliminary data.</text>
</comment>
<evidence type="ECO:0000313" key="2">
    <source>
        <dbReference type="Proteomes" id="UP001280121"/>
    </source>
</evidence>
<dbReference type="Proteomes" id="UP001280121">
    <property type="component" value="Unassembled WGS sequence"/>
</dbReference>
<dbReference type="PANTHER" id="PTHR35218:SF9">
    <property type="entry name" value="ENDONUCLEASE_EXONUCLEASE_PHOSPHATASE DOMAIN-CONTAINING PROTEIN"/>
    <property type="match status" value="1"/>
</dbReference>
<name>A0AAD9U706_9ROSI</name>
<keyword evidence="2" id="KW-1185">Reference proteome</keyword>
<organism evidence="1 2">
    <name type="scientific">Dipteronia dyeriana</name>
    <dbReference type="NCBI Taxonomy" id="168575"/>
    <lineage>
        <taxon>Eukaryota</taxon>
        <taxon>Viridiplantae</taxon>
        <taxon>Streptophyta</taxon>
        <taxon>Embryophyta</taxon>
        <taxon>Tracheophyta</taxon>
        <taxon>Spermatophyta</taxon>
        <taxon>Magnoliopsida</taxon>
        <taxon>eudicotyledons</taxon>
        <taxon>Gunneridae</taxon>
        <taxon>Pentapetalae</taxon>
        <taxon>rosids</taxon>
        <taxon>malvids</taxon>
        <taxon>Sapindales</taxon>
        <taxon>Sapindaceae</taxon>
        <taxon>Hippocastanoideae</taxon>
        <taxon>Acereae</taxon>
        <taxon>Dipteronia</taxon>
    </lineage>
</organism>
<dbReference type="PANTHER" id="PTHR35218">
    <property type="entry name" value="RNASE H DOMAIN-CONTAINING PROTEIN"/>
    <property type="match status" value="1"/>
</dbReference>
<reference evidence="1" key="1">
    <citation type="journal article" date="2023" name="Plant J.">
        <title>Genome sequences and population genomics provide insights into the demographic history, inbreeding, and mutation load of two 'living fossil' tree species of Dipteronia.</title>
        <authorList>
            <person name="Feng Y."/>
            <person name="Comes H.P."/>
            <person name="Chen J."/>
            <person name="Zhu S."/>
            <person name="Lu R."/>
            <person name="Zhang X."/>
            <person name="Li P."/>
            <person name="Qiu J."/>
            <person name="Olsen K.M."/>
            <person name="Qiu Y."/>
        </authorList>
    </citation>
    <scope>NUCLEOTIDE SEQUENCE</scope>
    <source>
        <strain evidence="1">KIB01</strain>
    </source>
</reference>
<proteinExistence type="predicted"/>
<dbReference type="AlphaFoldDB" id="A0AAD9U706"/>
<dbReference type="EMBL" id="JANJYI010000005">
    <property type="protein sequence ID" value="KAK2649085.1"/>
    <property type="molecule type" value="Genomic_DNA"/>
</dbReference>
<evidence type="ECO:0000313" key="1">
    <source>
        <dbReference type="EMBL" id="KAK2649085.1"/>
    </source>
</evidence>
<evidence type="ECO:0008006" key="3">
    <source>
        <dbReference type="Google" id="ProtNLM"/>
    </source>
</evidence>
<gene>
    <name evidence="1" type="ORF">Ddye_016574</name>
</gene>
<dbReference type="SUPFAM" id="SSF56219">
    <property type="entry name" value="DNase I-like"/>
    <property type="match status" value="1"/>
</dbReference>